<sequence>MFFKQRSTKEATLSYFYGCGGLGQAVAVDVVEGDEEWFLHEAEKAGVRLAWVIETHVHADHLSGGRRLAEKTGASYGLHESAQRHVRYPFRPLKDDEILQTGNVLTRILHTPGHTPDSLCLLVSDLRRGEAPWFVLTGDTLFVGSVGRPDLGGAPEAMAGQIFDSLHKRLLALPDEVEIYPGHTSGSVCAAGISGKPSSTIGFEKRFNPFLTLGDRKKFIAHLTADIPDKPAGFERIVAINLGHQPASGSL</sequence>
<dbReference type="Proteomes" id="UP000188586">
    <property type="component" value="Unassembled WGS sequence"/>
</dbReference>
<evidence type="ECO:0000259" key="2">
    <source>
        <dbReference type="SMART" id="SM00849"/>
    </source>
</evidence>
<name>A0A1V3SVT8_9BACT</name>
<reference evidence="3 4" key="1">
    <citation type="submission" date="2016-11" db="EMBL/GenBank/DDBJ databases">
        <title>Comparative genomics of co-occurring bacteria in distinct bioleaching systems unravels niche-specific adaptation.</title>
        <authorList>
            <person name="Zhang X."/>
            <person name="Liu X."/>
            <person name="Yin H."/>
        </authorList>
    </citation>
    <scope>NUCLEOTIDE SEQUENCE [LARGE SCALE GENOMIC DNA]</scope>
    <source>
        <strain evidence="3 4">DX</strain>
    </source>
</reference>
<dbReference type="GO" id="GO:0050313">
    <property type="term" value="F:sulfur dioxygenase activity"/>
    <property type="evidence" value="ECO:0007669"/>
    <property type="project" value="InterPro"/>
</dbReference>
<dbReference type="SUPFAM" id="SSF56281">
    <property type="entry name" value="Metallo-hydrolase/oxidoreductase"/>
    <property type="match status" value="1"/>
</dbReference>
<keyword evidence="1" id="KW-0479">Metal-binding</keyword>
<dbReference type="Gene3D" id="3.60.15.10">
    <property type="entry name" value="Ribonuclease Z/Hydroxyacylglutathione hydrolase-like"/>
    <property type="match status" value="1"/>
</dbReference>
<organism evidence="3 4">
    <name type="scientific">Leptospirillum ferriphilum</name>
    <dbReference type="NCBI Taxonomy" id="178606"/>
    <lineage>
        <taxon>Bacteria</taxon>
        <taxon>Pseudomonadati</taxon>
        <taxon>Nitrospirota</taxon>
        <taxon>Nitrospiria</taxon>
        <taxon>Nitrospirales</taxon>
        <taxon>Nitrospiraceae</taxon>
        <taxon>Leptospirillum</taxon>
    </lineage>
</organism>
<dbReference type="RefSeq" id="WP_014960390.1">
    <property type="nucleotide sequence ID" value="NZ_MPOJ01000010.1"/>
</dbReference>
<dbReference type="PANTHER" id="PTHR43084:SF1">
    <property type="entry name" value="PERSULFIDE DIOXYGENASE ETHE1, MITOCHONDRIAL"/>
    <property type="match status" value="1"/>
</dbReference>
<dbReference type="Pfam" id="PF00753">
    <property type="entry name" value="Lactamase_B"/>
    <property type="match status" value="1"/>
</dbReference>
<dbReference type="InterPro" id="IPR051682">
    <property type="entry name" value="Mito_Persulfide_Diox"/>
</dbReference>
<protein>
    <submittedName>
        <fullName evidence="3">MBL fold metallo-hydrolase</fullName>
    </submittedName>
</protein>
<dbReference type="PANTHER" id="PTHR43084">
    <property type="entry name" value="PERSULFIDE DIOXYGENASE ETHE1"/>
    <property type="match status" value="1"/>
</dbReference>
<evidence type="ECO:0000256" key="1">
    <source>
        <dbReference type="ARBA" id="ARBA00022723"/>
    </source>
</evidence>
<dbReference type="EMBL" id="MPOJ01000010">
    <property type="protein sequence ID" value="OOH72986.1"/>
    <property type="molecule type" value="Genomic_DNA"/>
</dbReference>
<dbReference type="GO" id="GO:0016787">
    <property type="term" value="F:hydrolase activity"/>
    <property type="evidence" value="ECO:0007669"/>
    <property type="project" value="UniProtKB-KW"/>
</dbReference>
<evidence type="ECO:0000313" key="3">
    <source>
        <dbReference type="EMBL" id="OOH72986.1"/>
    </source>
</evidence>
<dbReference type="OMA" id="TYLIGDE"/>
<accession>A0A1V3SVT8</accession>
<dbReference type="InterPro" id="IPR036866">
    <property type="entry name" value="RibonucZ/Hydroxyglut_hydro"/>
</dbReference>
<feature type="domain" description="Metallo-beta-lactamase" evidence="2">
    <location>
        <begin position="11"/>
        <end position="183"/>
    </location>
</feature>
<dbReference type="GO" id="GO:0006749">
    <property type="term" value="P:glutathione metabolic process"/>
    <property type="evidence" value="ECO:0007669"/>
    <property type="project" value="InterPro"/>
</dbReference>
<proteinExistence type="predicted"/>
<dbReference type="GO" id="GO:0070813">
    <property type="term" value="P:hydrogen sulfide metabolic process"/>
    <property type="evidence" value="ECO:0007669"/>
    <property type="project" value="TreeGrafter"/>
</dbReference>
<comment type="caution">
    <text evidence="3">The sequence shown here is derived from an EMBL/GenBank/DDBJ whole genome shotgun (WGS) entry which is preliminary data.</text>
</comment>
<dbReference type="SMART" id="SM00849">
    <property type="entry name" value="Lactamase_B"/>
    <property type="match status" value="1"/>
</dbReference>
<keyword evidence="3" id="KW-0378">Hydrolase</keyword>
<dbReference type="InterPro" id="IPR001279">
    <property type="entry name" value="Metallo-B-lactamas"/>
</dbReference>
<dbReference type="InterPro" id="IPR044528">
    <property type="entry name" value="POD-like_MBL-fold"/>
</dbReference>
<dbReference type="CDD" id="cd07724">
    <property type="entry name" value="POD-like_MBL-fold"/>
    <property type="match status" value="1"/>
</dbReference>
<evidence type="ECO:0000313" key="4">
    <source>
        <dbReference type="Proteomes" id="UP000188586"/>
    </source>
</evidence>
<dbReference type="AlphaFoldDB" id="A0A1V3SVT8"/>
<gene>
    <name evidence="3" type="ORF">BOX24_06315</name>
</gene>
<dbReference type="GO" id="GO:0046872">
    <property type="term" value="F:metal ion binding"/>
    <property type="evidence" value="ECO:0007669"/>
    <property type="project" value="UniProtKB-KW"/>
</dbReference>